<feature type="region of interest" description="Disordered" evidence="6">
    <location>
        <begin position="111"/>
        <end position="148"/>
    </location>
</feature>
<dbReference type="EMBL" id="BAABUK010000029">
    <property type="protein sequence ID" value="GAA5815987.1"/>
    <property type="molecule type" value="Genomic_DNA"/>
</dbReference>
<evidence type="ECO:0000313" key="8">
    <source>
        <dbReference type="EMBL" id="GAA5815987.1"/>
    </source>
</evidence>
<evidence type="ECO:0000256" key="6">
    <source>
        <dbReference type="SAM" id="MobiDB-lite"/>
    </source>
</evidence>
<evidence type="ECO:0000313" key="9">
    <source>
        <dbReference type="Proteomes" id="UP001473302"/>
    </source>
</evidence>
<accession>A0ABP9ZA43</accession>
<sequence length="807" mass="92254">MSSKASNPFQSNDWNYFDKLAGESSSYMPHFYENDMTPSFRSPKIYTTQQQPDYFTTARTDELDDCDDLYEATLMNSHFLQSLDTKKPINTTPVNRLLQILNHVNPTYHTPSPLSEALSSSTPSVRSPSSSQQAPAMPDPHSDSLTADTEITRKVSTAEREYTVNICFKDWRIIATWQYDDSCENVYFFCDSSRNNTCNYKACSNTDFIQGWDIAAHKLPERCNNQMYCPDNGSQCTPLVAIGDRCELQRDDECSGKDSICLNSTCYVKGSPLGGNCGSDRTDYTSYDAKGFALQQTIIRDNCTEGTYCNDDTHTCVGSKALDKVCWQDRECLSGTCSDDGACMNGPDVFHTIATWLWAVLACSIFVFVLVTLGVLWVLHRYQSRKEHEKSAKFFGDNDEFYKRYQMQQANDSTSRLVSTGELMSDSSRASVVYLTTPDYNESAALGTTRPLSWRHSNNIAQAGADSHNLPTPPPQPPTASNSASALAPLLHSSKPFSFGSSSSSAMSTGDGYYRNNYTSSTTLPYYSRQPSPPPSHNVIQQLPPQQQQPAYLYNKPKGFTPILDKKTKDSPWYHPPLPPPQPVNNHTPFYHRLDGDEEQEDEEEEEEEEEDENKWHHVKVTAKQEVKEYNDLMTWMDNEFWEQADEIYQEKLTNLRNELLNIQKGTHSAFKEMIADYEFKREKTITDAERFMKYQISFIESYFDQDLNAIEDEYEIERRHLQETLIASIEDRRRQIKDDKDEHNDNDDGNVRTKRNLRKRTADPTALRTEPLSKRRAVRPSTLHNIHNISSLEDEELEIEYLSMKV</sequence>
<feature type="compositionally biased region" description="Acidic residues" evidence="6">
    <location>
        <begin position="596"/>
        <end position="613"/>
    </location>
</feature>
<feature type="transmembrane region" description="Helical" evidence="7">
    <location>
        <begin position="356"/>
        <end position="379"/>
    </location>
</feature>
<organism evidence="8 9">
    <name type="scientific">Mucor flavus</name>
    <dbReference type="NCBI Taxonomy" id="439312"/>
    <lineage>
        <taxon>Eukaryota</taxon>
        <taxon>Fungi</taxon>
        <taxon>Fungi incertae sedis</taxon>
        <taxon>Mucoromycota</taxon>
        <taxon>Mucoromycotina</taxon>
        <taxon>Mucoromycetes</taxon>
        <taxon>Mucorales</taxon>
        <taxon>Mucorineae</taxon>
        <taxon>Mucoraceae</taxon>
        <taxon>Mucor</taxon>
    </lineage>
</organism>
<gene>
    <name evidence="8" type="ORF">MFLAVUS_009506</name>
</gene>
<reference evidence="8 9" key="1">
    <citation type="submission" date="2024-04" db="EMBL/GenBank/DDBJ databases">
        <title>genome sequences of Mucor flavus KT1a and Helicostylum pulchrum KT1b strains isolated from the surface of a dry-aged beef.</title>
        <authorList>
            <person name="Toyotome T."/>
            <person name="Hosono M."/>
            <person name="Torimaru M."/>
            <person name="Fukuda K."/>
            <person name="Mikami N."/>
        </authorList>
    </citation>
    <scope>NUCLEOTIDE SEQUENCE [LARGE SCALE GENOMIC DNA]</scope>
    <source>
        <strain evidence="8 9">KT1a</strain>
    </source>
</reference>
<evidence type="ECO:0000256" key="7">
    <source>
        <dbReference type="SAM" id="Phobius"/>
    </source>
</evidence>
<keyword evidence="5" id="KW-0539">Nucleus</keyword>
<dbReference type="PANTHER" id="PTHR21964">
    <property type="entry name" value="BREAST CANCER METASTASIS-SUPPRESSOR 1"/>
    <property type="match status" value="1"/>
</dbReference>
<evidence type="ECO:0000256" key="4">
    <source>
        <dbReference type="ARBA" id="ARBA00023163"/>
    </source>
</evidence>
<keyword evidence="2" id="KW-0678">Repressor</keyword>
<feature type="compositionally biased region" description="Low complexity" evidence="6">
    <location>
        <begin position="119"/>
        <end position="131"/>
    </location>
</feature>
<proteinExistence type="predicted"/>
<feature type="region of interest" description="Disordered" evidence="6">
    <location>
        <begin position="738"/>
        <end position="780"/>
    </location>
</feature>
<evidence type="ECO:0000256" key="1">
    <source>
        <dbReference type="ARBA" id="ARBA00004123"/>
    </source>
</evidence>
<keyword evidence="4" id="KW-0804">Transcription</keyword>
<dbReference type="SMART" id="SM01401">
    <property type="entry name" value="Sds3"/>
    <property type="match status" value="1"/>
</dbReference>
<comment type="subcellular location">
    <subcellularLocation>
        <location evidence="1">Nucleus</location>
    </subcellularLocation>
</comment>
<dbReference type="Proteomes" id="UP001473302">
    <property type="component" value="Unassembled WGS sequence"/>
</dbReference>
<keyword evidence="7" id="KW-1133">Transmembrane helix</keyword>
<feature type="region of interest" description="Disordered" evidence="6">
    <location>
        <begin position="567"/>
        <end position="616"/>
    </location>
</feature>
<feature type="region of interest" description="Disordered" evidence="6">
    <location>
        <begin position="463"/>
        <end position="485"/>
    </location>
</feature>
<keyword evidence="7" id="KW-0472">Membrane</keyword>
<evidence type="ECO:0000256" key="5">
    <source>
        <dbReference type="ARBA" id="ARBA00023242"/>
    </source>
</evidence>
<keyword evidence="9" id="KW-1185">Reference proteome</keyword>
<keyword evidence="7" id="KW-0812">Transmembrane</keyword>
<comment type="caution">
    <text evidence="8">The sequence shown here is derived from an EMBL/GenBank/DDBJ whole genome shotgun (WGS) entry which is preliminary data.</text>
</comment>
<evidence type="ECO:0000256" key="2">
    <source>
        <dbReference type="ARBA" id="ARBA00022491"/>
    </source>
</evidence>
<dbReference type="InterPro" id="IPR013907">
    <property type="entry name" value="Sds3"/>
</dbReference>
<keyword evidence="3" id="KW-0805">Transcription regulation</keyword>
<evidence type="ECO:0000256" key="3">
    <source>
        <dbReference type="ARBA" id="ARBA00023015"/>
    </source>
</evidence>
<feature type="compositionally biased region" description="Pro residues" evidence="6">
    <location>
        <begin position="574"/>
        <end position="583"/>
    </location>
</feature>
<dbReference type="Pfam" id="PF08598">
    <property type="entry name" value="Sds3"/>
    <property type="match status" value="1"/>
</dbReference>
<protein>
    <submittedName>
        <fullName evidence="8">Uncharacterized protein</fullName>
    </submittedName>
</protein>
<name>A0ABP9ZA43_9FUNG</name>